<evidence type="ECO:0000256" key="3">
    <source>
        <dbReference type="ARBA" id="ARBA00022722"/>
    </source>
</evidence>
<evidence type="ECO:0000259" key="7">
    <source>
        <dbReference type="Pfam" id="PF17917"/>
    </source>
</evidence>
<dbReference type="EMBL" id="BAABME010017745">
    <property type="protein sequence ID" value="GAA0151189.1"/>
    <property type="molecule type" value="Genomic_DNA"/>
</dbReference>
<evidence type="ECO:0000256" key="5">
    <source>
        <dbReference type="ARBA" id="ARBA00022801"/>
    </source>
</evidence>
<evidence type="ECO:0000313" key="9">
    <source>
        <dbReference type="Proteomes" id="UP001454036"/>
    </source>
</evidence>
<keyword evidence="6" id="KW-0695">RNA-directed DNA polymerase</keyword>
<organism evidence="8 9">
    <name type="scientific">Lithospermum erythrorhizon</name>
    <name type="common">Purple gromwell</name>
    <name type="synonym">Lithospermum officinale var. erythrorhizon</name>
    <dbReference type="NCBI Taxonomy" id="34254"/>
    <lineage>
        <taxon>Eukaryota</taxon>
        <taxon>Viridiplantae</taxon>
        <taxon>Streptophyta</taxon>
        <taxon>Embryophyta</taxon>
        <taxon>Tracheophyta</taxon>
        <taxon>Spermatophyta</taxon>
        <taxon>Magnoliopsida</taxon>
        <taxon>eudicotyledons</taxon>
        <taxon>Gunneridae</taxon>
        <taxon>Pentapetalae</taxon>
        <taxon>asterids</taxon>
        <taxon>lamiids</taxon>
        <taxon>Boraginales</taxon>
        <taxon>Boraginaceae</taxon>
        <taxon>Boraginoideae</taxon>
        <taxon>Lithospermeae</taxon>
        <taxon>Lithospermum</taxon>
    </lineage>
</organism>
<dbReference type="Pfam" id="PF17917">
    <property type="entry name" value="RT_RNaseH"/>
    <property type="match status" value="1"/>
</dbReference>
<dbReference type="GO" id="GO:0004519">
    <property type="term" value="F:endonuclease activity"/>
    <property type="evidence" value="ECO:0007669"/>
    <property type="project" value="UniProtKB-KW"/>
</dbReference>
<sequence length="255" mass="28510">MMKQKGWAVKNSTKGLGYTPKPPLLLMINRPTNEPETRQKLPTYTHPTGAVMWRYPTKKEVVVLGRSISLSPHTKQPLKLVHKSYWKHISPHTKQKAEQYPSLHITTEEKEPLLEDAISVPPGLEEDVKITVDELKEVNLDATTGHEALTFMDGSSGYNQIRMAPEDEELTPSEPPKGSSPRLENSVHTVTAISTKDEPLILYVVAQELSVGALLAQENEEGKENALYYLSGQMTPNKLNYSPIEKLCLALVFTI</sequence>
<keyword evidence="5" id="KW-0378">Hydrolase</keyword>
<keyword evidence="9" id="KW-1185">Reference proteome</keyword>
<evidence type="ECO:0000256" key="6">
    <source>
        <dbReference type="ARBA" id="ARBA00022918"/>
    </source>
</evidence>
<evidence type="ECO:0000256" key="1">
    <source>
        <dbReference type="ARBA" id="ARBA00022679"/>
    </source>
</evidence>
<evidence type="ECO:0000256" key="2">
    <source>
        <dbReference type="ARBA" id="ARBA00022695"/>
    </source>
</evidence>
<accession>A0AAV3PHI8</accession>
<evidence type="ECO:0000256" key="4">
    <source>
        <dbReference type="ARBA" id="ARBA00022759"/>
    </source>
</evidence>
<dbReference type="AlphaFoldDB" id="A0AAV3PHI8"/>
<comment type="caution">
    <text evidence="8">The sequence shown here is derived from an EMBL/GenBank/DDBJ whole genome shotgun (WGS) entry which is preliminary data.</text>
</comment>
<keyword evidence="1" id="KW-0808">Transferase</keyword>
<evidence type="ECO:0000313" key="8">
    <source>
        <dbReference type="EMBL" id="GAA0151189.1"/>
    </source>
</evidence>
<dbReference type="SUPFAM" id="SSF56672">
    <property type="entry name" value="DNA/RNA polymerases"/>
    <property type="match status" value="1"/>
</dbReference>
<feature type="domain" description="Reverse transcriptase RNase H-like" evidence="7">
    <location>
        <begin position="197"/>
        <end position="254"/>
    </location>
</feature>
<proteinExistence type="predicted"/>
<dbReference type="InterPro" id="IPR041373">
    <property type="entry name" value="RT_RNaseH"/>
</dbReference>
<name>A0AAV3PHI8_LITER</name>
<keyword evidence="4" id="KW-0255">Endonuclease</keyword>
<gene>
    <name evidence="8" type="ORF">LIER_37241</name>
</gene>
<dbReference type="InterPro" id="IPR043502">
    <property type="entry name" value="DNA/RNA_pol_sf"/>
</dbReference>
<dbReference type="Proteomes" id="UP001454036">
    <property type="component" value="Unassembled WGS sequence"/>
</dbReference>
<keyword evidence="2" id="KW-0548">Nucleotidyltransferase</keyword>
<reference evidence="8 9" key="1">
    <citation type="submission" date="2024-01" db="EMBL/GenBank/DDBJ databases">
        <title>The complete chloroplast genome sequence of Lithospermum erythrorhizon: insights into the phylogenetic relationship among Boraginaceae species and the maternal lineages of purple gromwells.</title>
        <authorList>
            <person name="Okada T."/>
            <person name="Watanabe K."/>
        </authorList>
    </citation>
    <scope>NUCLEOTIDE SEQUENCE [LARGE SCALE GENOMIC DNA]</scope>
</reference>
<keyword evidence="3" id="KW-0540">Nuclease</keyword>
<protein>
    <recommendedName>
        <fullName evidence="7">Reverse transcriptase RNase H-like domain-containing protein</fullName>
    </recommendedName>
</protein>
<dbReference type="GO" id="GO:0016787">
    <property type="term" value="F:hydrolase activity"/>
    <property type="evidence" value="ECO:0007669"/>
    <property type="project" value="UniProtKB-KW"/>
</dbReference>
<dbReference type="GO" id="GO:0003964">
    <property type="term" value="F:RNA-directed DNA polymerase activity"/>
    <property type="evidence" value="ECO:0007669"/>
    <property type="project" value="UniProtKB-KW"/>
</dbReference>